<dbReference type="PROSITE" id="PS50005">
    <property type="entry name" value="TPR"/>
    <property type="match status" value="1"/>
</dbReference>
<keyword evidence="1" id="KW-0802">TPR repeat</keyword>
<evidence type="ECO:0000256" key="1">
    <source>
        <dbReference type="PROSITE-ProRule" id="PRU00339"/>
    </source>
</evidence>
<dbReference type="EMBL" id="LCBY01000080">
    <property type="protein sequence ID" value="KKS19562.1"/>
    <property type="molecule type" value="Genomic_DNA"/>
</dbReference>
<comment type="caution">
    <text evidence="2">The sequence shown here is derived from an EMBL/GenBank/DDBJ whole genome shotgun (WGS) entry which is preliminary data.</text>
</comment>
<dbReference type="AlphaFoldDB" id="A0A0G0X5A1"/>
<organism evidence="2 3">
    <name type="scientific">Candidatus Roizmanbacteria bacterium GW2011_GWC2_41_7</name>
    <dbReference type="NCBI Taxonomy" id="1618487"/>
    <lineage>
        <taxon>Bacteria</taxon>
        <taxon>Candidatus Roizmaniibacteriota</taxon>
    </lineage>
</organism>
<dbReference type="SMART" id="SM00028">
    <property type="entry name" value="TPR"/>
    <property type="match status" value="1"/>
</dbReference>
<dbReference type="Gene3D" id="1.25.40.10">
    <property type="entry name" value="Tetratricopeptide repeat domain"/>
    <property type="match status" value="1"/>
</dbReference>
<dbReference type="InterPro" id="IPR011990">
    <property type="entry name" value="TPR-like_helical_dom_sf"/>
</dbReference>
<feature type="repeat" description="TPR" evidence="1">
    <location>
        <begin position="131"/>
        <end position="164"/>
    </location>
</feature>
<evidence type="ECO:0000313" key="2">
    <source>
        <dbReference type="EMBL" id="KKS19562.1"/>
    </source>
</evidence>
<evidence type="ECO:0000313" key="3">
    <source>
        <dbReference type="Proteomes" id="UP000034371"/>
    </source>
</evidence>
<accession>A0A0G0X5A1</accession>
<name>A0A0G0X5A1_9BACT</name>
<dbReference type="InterPro" id="IPR019734">
    <property type="entry name" value="TPR_rpt"/>
</dbReference>
<sequence length="207" mass="23402">MIFLTLIWYADKTFATGYRLSRAGQYAKAYLPLRDSVGLNRFIPLYHDEYAVVLSSLALGAFEAQDATLAGTLAVYSLTENDNALRLSPNNVNFWKSRTKIFYALTTIDSSYLPQAIDALLKAQALSPNDPKISYNLAILYGKLGETDKAVTNLLEAKRLKPNYKDAYYALYIFYKEIKQSTLAKDIIQTYLTTIDSQDSEFKKLVE</sequence>
<dbReference type="SUPFAM" id="SSF48452">
    <property type="entry name" value="TPR-like"/>
    <property type="match status" value="1"/>
</dbReference>
<protein>
    <submittedName>
        <fullName evidence="2">Uncharacterized protein</fullName>
    </submittedName>
</protein>
<proteinExistence type="predicted"/>
<dbReference type="Proteomes" id="UP000034371">
    <property type="component" value="Unassembled WGS sequence"/>
</dbReference>
<reference evidence="2 3" key="1">
    <citation type="journal article" date="2015" name="Nature">
        <title>rRNA introns, odd ribosomes, and small enigmatic genomes across a large radiation of phyla.</title>
        <authorList>
            <person name="Brown C.T."/>
            <person name="Hug L.A."/>
            <person name="Thomas B.C."/>
            <person name="Sharon I."/>
            <person name="Castelle C.J."/>
            <person name="Singh A."/>
            <person name="Wilkins M.J."/>
            <person name="Williams K.H."/>
            <person name="Banfield J.F."/>
        </authorList>
    </citation>
    <scope>NUCLEOTIDE SEQUENCE [LARGE SCALE GENOMIC DNA]</scope>
</reference>
<gene>
    <name evidence="2" type="ORF">UU78_C0080G0001</name>
</gene>